<protein>
    <recommendedName>
        <fullName evidence="11">Polymorphic outer membrane protein</fullName>
    </recommendedName>
</protein>
<comment type="caution">
    <text evidence="9">The sequence shown here is derived from an EMBL/GenBank/DDBJ whole genome shotgun (WGS) entry which is preliminary data.</text>
</comment>
<dbReference type="GO" id="GO:0009279">
    <property type="term" value="C:cell outer membrane"/>
    <property type="evidence" value="ECO:0007669"/>
    <property type="project" value="UniProtKB-SubCell"/>
</dbReference>
<keyword evidence="6" id="KW-0472">Membrane</keyword>
<keyword evidence="10" id="KW-1185">Reference proteome</keyword>
<dbReference type="InterPro" id="IPR003368">
    <property type="entry name" value="POMP_repeat"/>
</dbReference>
<dbReference type="SUPFAM" id="SSF51126">
    <property type="entry name" value="Pectin lyase-like"/>
    <property type="match status" value="2"/>
</dbReference>
<evidence type="ECO:0000256" key="6">
    <source>
        <dbReference type="ARBA" id="ARBA00023136"/>
    </source>
</evidence>
<dbReference type="AlphaFoldDB" id="A0A178LYH2"/>
<evidence type="ECO:0000313" key="9">
    <source>
        <dbReference type="EMBL" id="OAN39223.1"/>
    </source>
</evidence>
<organism evidence="9 10">
    <name type="scientific">Chloroflexus islandicus</name>
    <dbReference type="NCBI Taxonomy" id="1707952"/>
    <lineage>
        <taxon>Bacteria</taxon>
        <taxon>Bacillati</taxon>
        <taxon>Chloroflexota</taxon>
        <taxon>Chloroflexia</taxon>
        <taxon>Chloroflexales</taxon>
        <taxon>Chloroflexineae</taxon>
        <taxon>Chloroflexaceae</taxon>
        <taxon>Chloroflexus</taxon>
    </lineage>
</organism>
<dbReference type="NCBIfam" id="NF041518">
    <property type="entry name" value="choice_anch_Q"/>
    <property type="match status" value="1"/>
</dbReference>
<gene>
    <name evidence="9" type="ORF">A6A03_19640</name>
</gene>
<dbReference type="GO" id="GO:0005576">
    <property type="term" value="C:extracellular region"/>
    <property type="evidence" value="ECO:0007669"/>
    <property type="project" value="UniProtKB-SubCell"/>
</dbReference>
<dbReference type="PANTHER" id="PTHR11319">
    <property type="entry name" value="G PROTEIN-COUPLED RECEPTOR-RELATED"/>
    <property type="match status" value="1"/>
</dbReference>
<dbReference type="Proteomes" id="UP000078287">
    <property type="component" value="Unassembled WGS sequence"/>
</dbReference>
<dbReference type="InterPro" id="IPR006626">
    <property type="entry name" value="PbH1"/>
</dbReference>
<evidence type="ECO:0000256" key="2">
    <source>
        <dbReference type="ARBA" id="ARBA00004442"/>
    </source>
</evidence>
<keyword evidence="4" id="KW-0964">Secreted</keyword>
<keyword evidence="5 8" id="KW-0732">Signal</keyword>
<dbReference type="STRING" id="1707952.A6A03_19640"/>
<reference evidence="9 10" key="1">
    <citation type="submission" date="2016-04" db="EMBL/GenBank/DDBJ databases">
        <title>Chloroflexus islandicus sp. nov., a thermophilic filamentous anoxygenic phototrophic bacterium from geyser Strokkur (Iceland).</title>
        <authorList>
            <person name="Gaisin V.A."/>
            <person name="Kalashnikov A.M."/>
            <person name="Sukhacheva M.V."/>
            <person name="Grouzdev D.S."/>
            <person name="Ivanov T.M."/>
            <person name="Kuznetsov B."/>
            <person name="Gorlenko V.M."/>
        </authorList>
    </citation>
    <scope>NUCLEOTIDE SEQUENCE [LARGE SCALE GENOMIC DNA]</scope>
    <source>
        <strain evidence="10">isl-2</strain>
    </source>
</reference>
<evidence type="ECO:0000313" key="10">
    <source>
        <dbReference type="Proteomes" id="UP000078287"/>
    </source>
</evidence>
<name>A0A178LYH2_9CHLR</name>
<dbReference type="InterPro" id="IPR059226">
    <property type="entry name" value="Choice_anch_Q_dom"/>
</dbReference>
<dbReference type="PANTHER" id="PTHR11319:SF35">
    <property type="entry name" value="OUTER MEMBRANE PROTEIN PMPC-RELATED"/>
    <property type="match status" value="1"/>
</dbReference>
<evidence type="ECO:0000256" key="4">
    <source>
        <dbReference type="ARBA" id="ARBA00022525"/>
    </source>
</evidence>
<evidence type="ECO:0000256" key="8">
    <source>
        <dbReference type="SAM" id="SignalP"/>
    </source>
</evidence>
<evidence type="ECO:0000256" key="5">
    <source>
        <dbReference type="ARBA" id="ARBA00022729"/>
    </source>
</evidence>
<dbReference type="EMBL" id="LWQS01000099">
    <property type="protein sequence ID" value="OAN39223.1"/>
    <property type="molecule type" value="Genomic_DNA"/>
</dbReference>
<sequence length="591" mass="61914">MNNLSSPVRWLILLALLFFWTATPVRAAGVVGNGTAASCTEAALRAAVAGGGRVTFNCGPQPVTITLSSQLELRQNTELDGGGPQQGGRVTLSGGGRTRIIWLYDTTLTIRNLTLIDGRSAEGGAIRSAGLNSRVFIYNSIFRNNDSTAGTDEEGGGAISMHFGQLHIEDSLFENNRGINGGAIYNLRCPITVVRSTFRNNDSSHGGVVANFGFGGAIYNDGAGPAGVGGQIVIRDSIFIGNKARNFGGAVYSYLYHPDRSEIERSFFADNIVALNSNNRASGGALMHHNGPLTLRDSTFVNNRSEDIGGAVLIAQTTFHSGWNRSTLTNLTVVGNRADAPTADQGNGGGLYFNGGQATVVNVTVAQNYADRLGGGIYNTSSNSADVELRNVIIAGNQLGSAHDSVQCFGTFRGSRNLQSSAGRACLSGIAQTDPRLEPAVAYHGGPLPTLALLAGSPAINAGADCPPLDQRGAARVGACDLGAFEYGGAAPASQLSPPTLVGLASNDGGPVVQLSFDPVPGAVRYEAEARRDDGVTWLLSVVHNRLLLDRGLYTIRLRACNEIVCSAFSNGLSVEVTRAPVKLFAPFVER</sequence>
<dbReference type="InterPro" id="IPR011050">
    <property type="entry name" value="Pectin_lyase_fold/virulence"/>
</dbReference>
<dbReference type="RefSeq" id="WP_066791057.1">
    <property type="nucleotide sequence ID" value="NZ_LWQS01000099.1"/>
</dbReference>
<evidence type="ECO:0000256" key="1">
    <source>
        <dbReference type="ARBA" id="ARBA00004196"/>
    </source>
</evidence>
<feature type="signal peptide" evidence="8">
    <location>
        <begin position="1"/>
        <end position="27"/>
    </location>
</feature>
<dbReference type="OrthoDB" id="138537at2"/>
<accession>A0A178LYH2</accession>
<keyword evidence="7" id="KW-0998">Cell outer membrane</keyword>
<dbReference type="Pfam" id="PF02415">
    <property type="entry name" value="Chlam_PMP"/>
    <property type="match status" value="2"/>
</dbReference>
<comment type="subcellular location">
    <subcellularLocation>
        <location evidence="1">Cell envelope</location>
    </subcellularLocation>
    <subcellularLocation>
        <location evidence="2">Cell outer membrane</location>
    </subcellularLocation>
    <subcellularLocation>
        <location evidence="3">Secreted</location>
    </subcellularLocation>
</comment>
<proteinExistence type="predicted"/>
<evidence type="ECO:0008006" key="11">
    <source>
        <dbReference type="Google" id="ProtNLM"/>
    </source>
</evidence>
<evidence type="ECO:0000256" key="7">
    <source>
        <dbReference type="ARBA" id="ARBA00023237"/>
    </source>
</evidence>
<dbReference type="SMART" id="SM00710">
    <property type="entry name" value="PbH1"/>
    <property type="match status" value="8"/>
</dbReference>
<feature type="chain" id="PRO_5008091528" description="Polymorphic outer membrane protein" evidence="8">
    <location>
        <begin position="28"/>
        <end position="591"/>
    </location>
</feature>
<evidence type="ECO:0000256" key="3">
    <source>
        <dbReference type="ARBA" id="ARBA00004613"/>
    </source>
</evidence>